<evidence type="ECO:0000259" key="3">
    <source>
        <dbReference type="SMART" id="SM00775"/>
    </source>
</evidence>
<gene>
    <name evidence="4" type="ORF">QN277_015489</name>
</gene>
<keyword evidence="5" id="KW-1185">Reference proteome</keyword>
<dbReference type="InterPro" id="IPR007651">
    <property type="entry name" value="Lipin_N"/>
</dbReference>
<dbReference type="InterPro" id="IPR031315">
    <property type="entry name" value="LNS2/PITP"/>
</dbReference>
<evidence type="ECO:0000256" key="2">
    <source>
        <dbReference type="SAM" id="MobiDB-lite"/>
    </source>
</evidence>
<accession>A0AAE1JUB1</accession>
<feature type="domain" description="LNS2/PITP" evidence="3">
    <location>
        <begin position="682"/>
        <end position="838"/>
    </location>
</feature>
<dbReference type="EMBL" id="JAWXYG010000003">
    <property type="protein sequence ID" value="KAK4277497.1"/>
    <property type="molecule type" value="Genomic_DNA"/>
</dbReference>
<dbReference type="PANTHER" id="PTHR12181:SF12">
    <property type="entry name" value="PHOSPHATIDATE PHOSPHATASE"/>
    <property type="match status" value="1"/>
</dbReference>
<dbReference type="PANTHER" id="PTHR12181">
    <property type="entry name" value="LIPIN"/>
    <property type="match status" value="1"/>
</dbReference>
<dbReference type="InterPro" id="IPR013209">
    <property type="entry name" value="LNS2"/>
</dbReference>
<feature type="region of interest" description="Disordered" evidence="2">
    <location>
        <begin position="220"/>
        <end position="248"/>
    </location>
</feature>
<feature type="compositionally biased region" description="Polar residues" evidence="2">
    <location>
        <begin position="198"/>
        <end position="207"/>
    </location>
</feature>
<comment type="similarity">
    <text evidence="1">Belongs to the lipin family.</text>
</comment>
<dbReference type="Pfam" id="PF08235">
    <property type="entry name" value="LNS2"/>
    <property type="match status" value="1"/>
</dbReference>
<comment type="caution">
    <text evidence="4">The sequence shown here is derived from an EMBL/GenBank/DDBJ whole genome shotgun (WGS) entry which is preliminary data.</text>
</comment>
<dbReference type="GO" id="GO:0008195">
    <property type="term" value="F:phosphatidate phosphatase activity"/>
    <property type="evidence" value="ECO:0007669"/>
    <property type="project" value="TreeGrafter"/>
</dbReference>
<feature type="region of interest" description="Disordered" evidence="2">
    <location>
        <begin position="179"/>
        <end position="207"/>
    </location>
</feature>
<dbReference type="InterPro" id="IPR036412">
    <property type="entry name" value="HAD-like_sf"/>
</dbReference>
<evidence type="ECO:0000313" key="4">
    <source>
        <dbReference type="EMBL" id="KAK4277497.1"/>
    </source>
</evidence>
<dbReference type="Pfam" id="PF04571">
    <property type="entry name" value="Lipin_N"/>
    <property type="match status" value="1"/>
</dbReference>
<evidence type="ECO:0000313" key="5">
    <source>
        <dbReference type="Proteomes" id="UP001293593"/>
    </source>
</evidence>
<proteinExistence type="inferred from homology"/>
<dbReference type="SUPFAM" id="SSF56784">
    <property type="entry name" value="HAD-like"/>
    <property type="match status" value="1"/>
</dbReference>
<dbReference type="AlphaFoldDB" id="A0AAE1JUB1"/>
<feature type="region of interest" description="Disordered" evidence="2">
    <location>
        <begin position="429"/>
        <end position="492"/>
    </location>
</feature>
<protein>
    <recommendedName>
        <fullName evidence="3">LNS2/PITP domain-containing protein</fullName>
    </recommendedName>
</protein>
<dbReference type="Proteomes" id="UP001293593">
    <property type="component" value="Unassembled WGS sequence"/>
</dbReference>
<name>A0AAE1JUB1_9FABA</name>
<sequence length="883" mass="97604">MQVVGRLGSYISRGVSTVSGSVRGAVDIVLVEQQDGSFKSSPWYVRFGKSHGVLTTEERIISINVNGVEANFHMSMDHKGEAFFLREIEVEEGESSGDETDILDKRHLKSKSFSFESDKPNYMDQVDMNTGNMLARTSSDGSVAGALVIGDNDLIAARSLDCAEIAADLLEVRWSTNLAGHRPPRKDRVQSQKRKSQRGNMDNSLNQLSLRDEARYLNVQEGPSSNPELEVPTRLNEGNGISSSCSSTTVEVSLSKQKSEVITELSMSGDIVEGIEYDRKKKEVITERTVNDLEATTVLPIEHDRKKKEVITERTVNDLEATTVLPEVTKNEEVTKNADVMMPEVMVSQTSQQSNCTHPGISKSIVVDIEDQTALPKTQAINLDIEPCSAEEDGSTCAAATSPDSSLGNQALEEKFVKVEEVSSSLTSPKSARDCVFGKTSRQPYPNPKEKDFIFSDPESQTADPEKLRVTSSPTVALNNKGGGDEDMQQTKSLSGSLHSLSNAEDQHDLCHPSIHSQDSACNILKQPSFGKDDVKCLKPDVQLLPEESGFKDNDNLGDVKSTNIDPRLGVPSAQNPSPSGNWKLWPFSFRRSSSEKVAVPAVDDKDTNALESSINKDADKNELKPKLLQKLIRAKTPTAEQLASLNLKEGKNTVTFTFSMGMVEDEQVDAQMFLWKWNSRIVISDVDGTITKSDVLGQVMPLVGVDWSQTGVTHLFSAIKENGYKLLFLSARSISQAYLTRQFLVNLKQDGKVLPDGPVVISPDGIFPSLYREVIRRTPHEFKIASLEEIKALFPPECNPFYAGFGNRDTDEISYLKVGIPRGKIFIINPKGEIVVNHRHDKKSYTSLHALVHGMFPPTDTYEQEDFNSWNYWKLPPPVLNN</sequence>
<dbReference type="InterPro" id="IPR026058">
    <property type="entry name" value="LIPIN"/>
</dbReference>
<evidence type="ECO:0000256" key="1">
    <source>
        <dbReference type="ARBA" id="ARBA00005476"/>
    </source>
</evidence>
<organism evidence="4 5">
    <name type="scientific">Acacia crassicarpa</name>
    <name type="common">northern wattle</name>
    <dbReference type="NCBI Taxonomy" id="499986"/>
    <lineage>
        <taxon>Eukaryota</taxon>
        <taxon>Viridiplantae</taxon>
        <taxon>Streptophyta</taxon>
        <taxon>Embryophyta</taxon>
        <taxon>Tracheophyta</taxon>
        <taxon>Spermatophyta</taxon>
        <taxon>Magnoliopsida</taxon>
        <taxon>eudicotyledons</taxon>
        <taxon>Gunneridae</taxon>
        <taxon>Pentapetalae</taxon>
        <taxon>rosids</taxon>
        <taxon>fabids</taxon>
        <taxon>Fabales</taxon>
        <taxon>Fabaceae</taxon>
        <taxon>Caesalpinioideae</taxon>
        <taxon>mimosoid clade</taxon>
        <taxon>Acacieae</taxon>
        <taxon>Acacia</taxon>
    </lineage>
</organism>
<dbReference type="SMART" id="SM00775">
    <property type="entry name" value="LNS2"/>
    <property type="match status" value="1"/>
</dbReference>
<reference evidence="4" key="1">
    <citation type="submission" date="2023-10" db="EMBL/GenBank/DDBJ databases">
        <title>Chromosome-level genome of the transformable northern wattle, Acacia crassicarpa.</title>
        <authorList>
            <person name="Massaro I."/>
            <person name="Sinha N.R."/>
            <person name="Poethig S."/>
            <person name="Leichty A.R."/>
        </authorList>
    </citation>
    <scope>NUCLEOTIDE SEQUENCE</scope>
    <source>
        <strain evidence="4">Acra3RX</strain>
        <tissue evidence="4">Leaf</tissue>
    </source>
</reference>